<feature type="signal peptide" evidence="3">
    <location>
        <begin position="1"/>
        <end position="19"/>
    </location>
</feature>
<reference evidence="4" key="1">
    <citation type="journal article" date="2021" name="PeerJ">
        <title>Extensive microbial diversity within the chicken gut microbiome revealed by metagenomics and culture.</title>
        <authorList>
            <person name="Gilroy R."/>
            <person name="Ravi A."/>
            <person name="Getino M."/>
            <person name="Pursley I."/>
            <person name="Horton D.L."/>
            <person name="Alikhan N.F."/>
            <person name="Baker D."/>
            <person name="Gharbi K."/>
            <person name="Hall N."/>
            <person name="Watson M."/>
            <person name="Adriaenssens E.M."/>
            <person name="Foster-Nyarko E."/>
            <person name="Jarju S."/>
            <person name="Secka A."/>
            <person name="Antonio M."/>
            <person name="Oren A."/>
            <person name="Chaudhuri R.R."/>
            <person name="La Ragione R."/>
            <person name="Hildebrand F."/>
            <person name="Pallen M.J."/>
        </authorList>
    </citation>
    <scope>NUCLEOTIDE SEQUENCE</scope>
    <source>
        <strain evidence="4">G3-2149</strain>
    </source>
</reference>
<evidence type="ECO:0000256" key="3">
    <source>
        <dbReference type="SAM" id="SignalP"/>
    </source>
</evidence>
<gene>
    <name evidence="4" type="ORF">H9789_06015</name>
</gene>
<keyword evidence="1" id="KW-0677">Repeat</keyword>
<dbReference type="Proteomes" id="UP000823865">
    <property type="component" value="Unassembled WGS sequence"/>
</dbReference>
<dbReference type="EMBL" id="JAHLFU010000125">
    <property type="protein sequence ID" value="MBU3853363.1"/>
    <property type="molecule type" value="Genomic_DNA"/>
</dbReference>
<dbReference type="PANTHER" id="PTHR44858:SF1">
    <property type="entry name" value="UDP-N-ACETYLGLUCOSAMINE--PEPTIDE N-ACETYLGLUCOSAMINYLTRANSFERASE SPINDLY-RELATED"/>
    <property type="match status" value="1"/>
</dbReference>
<reference evidence="4" key="2">
    <citation type="submission" date="2021-04" db="EMBL/GenBank/DDBJ databases">
        <authorList>
            <person name="Gilroy R."/>
        </authorList>
    </citation>
    <scope>NUCLEOTIDE SEQUENCE</scope>
    <source>
        <strain evidence="4">G3-2149</strain>
    </source>
</reference>
<proteinExistence type="predicted"/>
<dbReference type="PANTHER" id="PTHR44858">
    <property type="entry name" value="TETRATRICOPEPTIDE REPEAT PROTEIN 6"/>
    <property type="match status" value="1"/>
</dbReference>
<name>A0A9E2L7V8_9BACT</name>
<dbReference type="Gene3D" id="1.25.40.10">
    <property type="entry name" value="Tetratricopeptide repeat domain"/>
    <property type="match status" value="2"/>
</dbReference>
<sequence>MKKILCSIALVLAASTAFGQDRLIRKAQSLIEENKLDEAQTVLTEALTSGKTKKMALAWDVQGDIYQRVFAVELNKAADSQPLDTMKFAKNLYACIDAYEKCNELDEDKEFYQKNKGNAMKFRTFFMYCGQFFFNNKQYGDAFTAYDKWLTYPQTVKLVENEPKVLKDSVFDENQIAYYACLAAYNDKNYQNVEKYINQALKYDKELETVRQLRLTTYLEQGDTANWVKSSKEFALSGIQSEVVAQNLLAYYLDKKDETSALAFADELLAKDPNSKIGNYSKGVVLFGQNKYSEAVGYFIKTTEIDPTFSDAFYNAGVCYCNEGYALNETLSKKKLTVAQNNEEIKKVKAYYEKALPFFLKVKELEPENVNRWASRLSTVYYIMGDKAKQKEMDALLNM</sequence>
<dbReference type="AlphaFoldDB" id="A0A9E2L7V8"/>
<protein>
    <recommendedName>
        <fullName evidence="6">Tetratricopeptide repeat protein</fullName>
    </recommendedName>
</protein>
<evidence type="ECO:0000313" key="5">
    <source>
        <dbReference type="Proteomes" id="UP000823865"/>
    </source>
</evidence>
<keyword evidence="3" id="KW-0732">Signal</keyword>
<organism evidence="4 5">
    <name type="scientific">Candidatus Paraprevotella stercoravium</name>
    <dbReference type="NCBI Taxonomy" id="2838725"/>
    <lineage>
        <taxon>Bacteria</taxon>
        <taxon>Pseudomonadati</taxon>
        <taxon>Bacteroidota</taxon>
        <taxon>Bacteroidia</taxon>
        <taxon>Bacteroidales</taxon>
        <taxon>Prevotellaceae</taxon>
        <taxon>Paraprevotella</taxon>
    </lineage>
</organism>
<evidence type="ECO:0008006" key="6">
    <source>
        <dbReference type="Google" id="ProtNLM"/>
    </source>
</evidence>
<evidence type="ECO:0000256" key="2">
    <source>
        <dbReference type="ARBA" id="ARBA00022803"/>
    </source>
</evidence>
<dbReference type="InterPro" id="IPR050498">
    <property type="entry name" value="Ycf3"/>
</dbReference>
<comment type="caution">
    <text evidence="4">The sequence shown here is derived from an EMBL/GenBank/DDBJ whole genome shotgun (WGS) entry which is preliminary data.</text>
</comment>
<evidence type="ECO:0000256" key="1">
    <source>
        <dbReference type="ARBA" id="ARBA00022737"/>
    </source>
</evidence>
<dbReference type="SUPFAM" id="SSF48452">
    <property type="entry name" value="TPR-like"/>
    <property type="match status" value="2"/>
</dbReference>
<feature type="chain" id="PRO_5039315603" description="Tetratricopeptide repeat protein" evidence="3">
    <location>
        <begin position="20"/>
        <end position="399"/>
    </location>
</feature>
<evidence type="ECO:0000313" key="4">
    <source>
        <dbReference type="EMBL" id="MBU3853363.1"/>
    </source>
</evidence>
<dbReference type="InterPro" id="IPR011990">
    <property type="entry name" value="TPR-like_helical_dom_sf"/>
</dbReference>
<accession>A0A9E2L7V8</accession>
<keyword evidence="2" id="KW-0802">TPR repeat</keyword>